<keyword evidence="1" id="KW-0812">Transmembrane</keyword>
<feature type="transmembrane region" description="Helical" evidence="1">
    <location>
        <begin position="6"/>
        <end position="34"/>
    </location>
</feature>
<dbReference type="KEGG" id="mjh:JH146_0119"/>
<dbReference type="PANTHER" id="PTHR38139:SF1">
    <property type="entry name" value="NUCLEOSIDE TRANSPORTER_FEOB GTPASE GATE DOMAIN-CONTAINING PROTEIN"/>
    <property type="match status" value="1"/>
</dbReference>
<dbReference type="InterPro" id="IPR038880">
    <property type="entry name" value="MJ0871-like"/>
</dbReference>
<dbReference type="RefSeq" id="WP_236953665.1">
    <property type="nucleotide sequence ID" value="NZ_CP009149.1"/>
</dbReference>
<keyword evidence="3" id="KW-1185">Reference proteome</keyword>
<dbReference type="STRING" id="1301915.JH146_0119"/>
<keyword evidence="1" id="KW-0472">Membrane</keyword>
<evidence type="ECO:0000313" key="2">
    <source>
        <dbReference type="EMBL" id="AIJ04970.1"/>
    </source>
</evidence>
<dbReference type="GeneID" id="70359819"/>
<evidence type="ECO:0000256" key="1">
    <source>
        <dbReference type="SAM" id="Phobius"/>
    </source>
</evidence>
<dbReference type="EMBL" id="CP009149">
    <property type="protein sequence ID" value="AIJ04970.1"/>
    <property type="molecule type" value="Genomic_DNA"/>
</dbReference>
<sequence>MIDKIIQTFLLTFIFLYYSIPTLIVGLFISQILIESNIIKKIYFIGKVFTRFANLPEECGIANNNFFY</sequence>
<accession>A0A076L9H8</accession>
<dbReference type="Proteomes" id="UP000028781">
    <property type="component" value="Chromosome"/>
</dbReference>
<evidence type="ECO:0000313" key="3">
    <source>
        <dbReference type="Proteomes" id="UP000028781"/>
    </source>
</evidence>
<organism evidence="2 3">
    <name type="scientific">Methanocaldococcus bathoardescens</name>
    <dbReference type="NCBI Taxonomy" id="1301915"/>
    <lineage>
        <taxon>Archaea</taxon>
        <taxon>Methanobacteriati</taxon>
        <taxon>Methanobacteriota</taxon>
        <taxon>Methanomada group</taxon>
        <taxon>Methanococci</taxon>
        <taxon>Methanococcales</taxon>
        <taxon>Methanocaldococcaceae</taxon>
        <taxon>Methanocaldococcus</taxon>
    </lineage>
</organism>
<dbReference type="HOGENOM" id="CLU_2784078_0_0_2"/>
<protein>
    <submittedName>
        <fullName evidence="2">Uncharacterized protein</fullName>
    </submittedName>
</protein>
<gene>
    <name evidence="2" type="ORF">JH146_0119</name>
</gene>
<name>A0A076L9H8_9EURY</name>
<dbReference type="PANTHER" id="PTHR38139">
    <property type="entry name" value="GATE DOMAIN-CONTAINING PROTEIN"/>
    <property type="match status" value="1"/>
</dbReference>
<proteinExistence type="predicted"/>
<dbReference type="AlphaFoldDB" id="A0A076L9H8"/>
<reference evidence="2 3" key="1">
    <citation type="journal article" date="2015" name="Int. J. Syst. Evol. Microbiol.">
        <title>M ethanocaldococcus bathoardescens sp. nov., a hyperthermophilic methanogen isolated from a volcanically active deep-sea hydrothermal vent.</title>
        <authorList>
            <person name="Stewart L.C."/>
            <person name="Jung J.H."/>
            <person name="Kim Y.T."/>
            <person name="Kwon S.W."/>
            <person name="Park C.S."/>
            <person name="Holden J.F."/>
        </authorList>
    </citation>
    <scope>NUCLEOTIDE SEQUENCE [LARGE SCALE GENOMIC DNA]</scope>
    <source>
        <strain evidence="2 3">JH146</strain>
    </source>
</reference>
<keyword evidence="1" id="KW-1133">Transmembrane helix</keyword>